<evidence type="ECO:0000256" key="6">
    <source>
        <dbReference type="ARBA" id="ARBA00023229"/>
    </source>
</evidence>
<comment type="similarity">
    <text evidence="2">Belongs to the IspD/TarI cytidylyltransferase family. IspD subfamily.</text>
</comment>
<dbReference type="Pfam" id="PF01128">
    <property type="entry name" value="IspD"/>
    <property type="match status" value="1"/>
</dbReference>
<dbReference type="UniPathway" id="UPA00056">
    <property type="reaction ID" value="UER00093"/>
</dbReference>
<name>A0A3B1CW55_9ZZZZ</name>
<dbReference type="CDD" id="cd02516">
    <property type="entry name" value="CDP-ME_synthetase"/>
    <property type="match status" value="1"/>
</dbReference>
<dbReference type="InterPro" id="IPR001228">
    <property type="entry name" value="IspD"/>
</dbReference>
<evidence type="ECO:0000256" key="4">
    <source>
        <dbReference type="ARBA" id="ARBA00022679"/>
    </source>
</evidence>
<dbReference type="InterPro" id="IPR018294">
    <property type="entry name" value="ISPD_synthase_CS"/>
</dbReference>
<dbReference type="AlphaFoldDB" id="A0A3B1CW55"/>
<evidence type="ECO:0000256" key="3">
    <source>
        <dbReference type="ARBA" id="ARBA00012526"/>
    </source>
</evidence>
<dbReference type="EMBL" id="UOGF01000035">
    <property type="protein sequence ID" value="VAX28104.1"/>
    <property type="molecule type" value="Genomic_DNA"/>
</dbReference>
<evidence type="ECO:0000256" key="2">
    <source>
        <dbReference type="ARBA" id="ARBA00009789"/>
    </source>
</evidence>
<dbReference type="InterPro" id="IPR034683">
    <property type="entry name" value="IspD/TarI"/>
</dbReference>
<dbReference type="InterPro" id="IPR050088">
    <property type="entry name" value="IspD/TarI_cytidylyltransf_bact"/>
</dbReference>
<evidence type="ECO:0000256" key="5">
    <source>
        <dbReference type="ARBA" id="ARBA00022695"/>
    </source>
</evidence>
<dbReference type="HAMAP" id="MF_00108">
    <property type="entry name" value="IspD"/>
    <property type="match status" value="1"/>
</dbReference>
<gene>
    <name evidence="7" type="ORF">MNBD_NITROSPIRAE01-2320</name>
</gene>
<dbReference type="GO" id="GO:0050518">
    <property type="term" value="F:2-C-methyl-D-erythritol 4-phosphate cytidylyltransferase activity"/>
    <property type="evidence" value="ECO:0007669"/>
    <property type="project" value="UniProtKB-EC"/>
</dbReference>
<keyword evidence="5 7" id="KW-0548">Nucleotidyltransferase</keyword>
<dbReference type="GO" id="GO:0019288">
    <property type="term" value="P:isopentenyl diphosphate biosynthetic process, methylerythritol 4-phosphate pathway"/>
    <property type="evidence" value="ECO:0007669"/>
    <property type="project" value="UniProtKB-UniPathway"/>
</dbReference>
<dbReference type="NCBIfam" id="TIGR00453">
    <property type="entry name" value="ispD"/>
    <property type="match status" value="1"/>
</dbReference>
<dbReference type="PANTHER" id="PTHR32125:SF4">
    <property type="entry name" value="2-C-METHYL-D-ERYTHRITOL 4-PHOSPHATE CYTIDYLYLTRANSFERASE, CHLOROPLASTIC"/>
    <property type="match status" value="1"/>
</dbReference>
<dbReference type="SUPFAM" id="SSF53448">
    <property type="entry name" value="Nucleotide-diphospho-sugar transferases"/>
    <property type="match status" value="1"/>
</dbReference>
<proteinExistence type="inferred from homology"/>
<evidence type="ECO:0000256" key="1">
    <source>
        <dbReference type="ARBA" id="ARBA00004787"/>
    </source>
</evidence>
<dbReference type="EC" id="2.7.7.60" evidence="3"/>
<organism evidence="7">
    <name type="scientific">hydrothermal vent metagenome</name>
    <dbReference type="NCBI Taxonomy" id="652676"/>
    <lineage>
        <taxon>unclassified sequences</taxon>
        <taxon>metagenomes</taxon>
        <taxon>ecological metagenomes</taxon>
    </lineage>
</organism>
<sequence length="235" mass="25170">MSVHAIVLAAGSGQRFGAKKQFLDLAGKPVVVHSLSLFQHSALIEEVICVVPKSDTVFAKKLVSEYGLSKVKVVLVGGATRQDSVANALDYLVSKKPIEDIVLVHDGARPLLSLPLLEALVSEAKKSGAVVAARPCSDSLKFVSSEGIIQHTLPREGLWAMQTPQIFTLAVLLEAYRKGAAEGFCATDEAMLVERLGVPIKCIVGPSENIKITNPSDLQLAEFFLQQKQNGVLLS</sequence>
<evidence type="ECO:0000313" key="7">
    <source>
        <dbReference type="EMBL" id="VAX28104.1"/>
    </source>
</evidence>
<dbReference type="FunFam" id="3.90.550.10:FF:000003">
    <property type="entry name" value="2-C-methyl-D-erythritol 4-phosphate cytidylyltransferase"/>
    <property type="match status" value="1"/>
</dbReference>
<keyword evidence="6" id="KW-0414">Isoprene biosynthesis</keyword>
<comment type="pathway">
    <text evidence="1">Isoprenoid biosynthesis; isopentenyl diphosphate biosynthesis via DXP pathway; isopentenyl diphosphate from 1-deoxy-D-xylulose 5-phosphate: step 2/6.</text>
</comment>
<dbReference type="Gene3D" id="3.90.550.10">
    <property type="entry name" value="Spore Coat Polysaccharide Biosynthesis Protein SpsA, Chain A"/>
    <property type="match status" value="1"/>
</dbReference>
<dbReference type="PROSITE" id="PS01295">
    <property type="entry name" value="ISPD"/>
    <property type="match status" value="1"/>
</dbReference>
<reference evidence="7" key="1">
    <citation type="submission" date="2018-06" db="EMBL/GenBank/DDBJ databases">
        <authorList>
            <person name="Zhirakovskaya E."/>
        </authorList>
    </citation>
    <scope>NUCLEOTIDE SEQUENCE</scope>
</reference>
<protein>
    <recommendedName>
        <fullName evidence="3">2-C-methyl-D-erythritol 4-phosphate cytidylyltransferase</fullName>
        <ecNumber evidence="3">2.7.7.60</ecNumber>
    </recommendedName>
</protein>
<accession>A0A3B1CW55</accession>
<dbReference type="PANTHER" id="PTHR32125">
    <property type="entry name" value="2-C-METHYL-D-ERYTHRITOL 4-PHOSPHATE CYTIDYLYLTRANSFERASE, CHLOROPLASTIC"/>
    <property type="match status" value="1"/>
</dbReference>
<keyword evidence="4 7" id="KW-0808">Transferase</keyword>
<dbReference type="InterPro" id="IPR029044">
    <property type="entry name" value="Nucleotide-diphossugar_trans"/>
</dbReference>